<organism evidence="2">
    <name type="scientific">marine metagenome</name>
    <dbReference type="NCBI Taxonomy" id="408172"/>
    <lineage>
        <taxon>unclassified sequences</taxon>
        <taxon>metagenomes</taxon>
        <taxon>ecological metagenomes</taxon>
    </lineage>
</organism>
<sequence length="101" mass="11677">MPIYMTAQYQVHPSQIEKVKKSIRPLVEHVKSHEPLTTIYIAQQQILNPSKFMHILRFEDEAALKIHQSSPASAQFVQTVYPQTLNPIEFMEYNLIATVNP</sequence>
<evidence type="ECO:0000313" key="2">
    <source>
        <dbReference type="EMBL" id="SVA05187.1"/>
    </source>
</evidence>
<dbReference type="InterPro" id="IPR011008">
    <property type="entry name" value="Dimeric_a/b-barrel"/>
</dbReference>
<dbReference type="EMBL" id="UINC01003310">
    <property type="protein sequence ID" value="SVA05187.1"/>
    <property type="molecule type" value="Genomic_DNA"/>
</dbReference>
<gene>
    <name evidence="2" type="ORF">METZ01_LOCUS58041</name>
</gene>
<accession>A0A381SS32</accession>
<dbReference type="Pfam" id="PF03992">
    <property type="entry name" value="ABM"/>
    <property type="match status" value="1"/>
</dbReference>
<dbReference type="SUPFAM" id="SSF54909">
    <property type="entry name" value="Dimeric alpha+beta barrel"/>
    <property type="match status" value="1"/>
</dbReference>
<feature type="domain" description="ABM" evidence="1">
    <location>
        <begin position="3"/>
        <end position="93"/>
    </location>
</feature>
<reference evidence="2" key="1">
    <citation type="submission" date="2018-05" db="EMBL/GenBank/DDBJ databases">
        <authorList>
            <person name="Lanie J.A."/>
            <person name="Ng W.-L."/>
            <person name="Kazmierczak K.M."/>
            <person name="Andrzejewski T.M."/>
            <person name="Davidsen T.M."/>
            <person name="Wayne K.J."/>
            <person name="Tettelin H."/>
            <person name="Glass J.I."/>
            <person name="Rusch D."/>
            <person name="Podicherti R."/>
            <person name="Tsui H.-C.T."/>
            <person name="Winkler M.E."/>
        </authorList>
    </citation>
    <scope>NUCLEOTIDE SEQUENCE</scope>
</reference>
<dbReference type="AlphaFoldDB" id="A0A381SS32"/>
<evidence type="ECO:0000259" key="1">
    <source>
        <dbReference type="PROSITE" id="PS51725"/>
    </source>
</evidence>
<dbReference type="PROSITE" id="PS51725">
    <property type="entry name" value="ABM"/>
    <property type="match status" value="1"/>
</dbReference>
<dbReference type="InterPro" id="IPR007138">
    <property type="entry name" value="ABM_dom"/>
</dbReference>
<proteinExistence type="predicted"/>
<dbReference type="Gene3D" id="3.30.70.100">
    <property type="match status" value="1"/>
</dbReference>
<protein>
    <recommendedName>
        <fullName evidence="1">ABM domain-containing protein</fullName>
    </recommendedName>
</protein>
<name>A0A381SS32_9ZZZZ</name>